<dbReference type="EMBL" id="PUJY01000081">
    <property type="protein sequence ID" value="TDB44084.1"/>
    <property type="molecule type" value="Genomic_DNA"/>
</dbReference>
<reference evidence="1 2" key="1">
    <citation type="journal article" date="2019" name="Int. J. Syst. Evol. Microbiol.">
        <title>Photorhabdus khanii subsp. guanajuatensis subsp. nov., isolated from Heterorhabditis atacamensis, and Photorhabdus luminescens subsp. mexicana subsp. nov., isolated from Heterorhabditis mexicana entomopathogenic nematodes.</title>
        <authorList>
            <person name="Machado R.A.R."/>
            <person name="Bruno P."/>
            <person name="Arce C.C.M."/>
            <person name="Liechti N."/>
            <person name="Kohler A."/>
            <person name="Bernal J."/>
            <person name="Bruggmann R."/>
            <person name="Turlings T.C.J."/>
        </authorList>
    </citation>
    <scope>NUCLEOTIDE SEQUENCE [LARGE SCALE GENOMIC DNA]</scope>
    <source>
        <strain evidence="1 2">MEX20-17</strain>
    </source>
</reference>
<gene>
    <name evidence="1" type="ORF">C5467_23025</name>
</gene>
<dbReference type="RefSeq" id="WP_132356312.1">
    <property type="nucleotide sequence ID" value="NZ_CAWOJO010000081.1"/>
</dbReference>
<organism evidence="1 2">
    <name type="scientific">Photorhabdus khanii subsp. guanajuatensis</name>
    <dbReference type="NCBI Taxonomy" id="2100166"/>
    <lineage>
        <taxon>Bacteria</taxon>
        <taxon>Pseudomonadati</taxon>
        <taxon>Pseudomonadota</taxon>
        <taxon>Gammaproteobacteria</taxon>
        <taxon>Enterobacterales</taxon>
        <taxon>Morganellaceae</taxon>
        <taxon>Photorhabdus</taxon>
    </lineage>
</organism>
<evidence type="ECO:0000313" key="1">
    <source>
        <dbReference type="EMBL" id="TDB44084.1"/>
    </source>
</evidence>
<proteinExistence type="predicted"/>
<name>A0A4R4ITH8_9GAMM</name>
<comment type="caution">
    <text evidence="1">The sequence shown here is derived from an EMBL/GenBank/DDBJ whole genome shotgun (WGS) entry which is preliminary data.</text>
</comment>
<dbReference type="AlphaFoldDB" id="A0A4R4ITH8"/>
<dbReference type="Proteomes" id="UP000295598">
    <property type="component" value="Unassembled WGS sequence"/>
</dbReference>
<evidence type="ECO:0000313" key="2">
    <source>
        <dbReference type="Proteomes" id="UP000295598"/>
    </source>
</evidence>
<sequence length="88" mass="9793">MREKTIATIFEHVKAEYPKESTTGLDTLRLPLASGFAVIQWCQGAAILPPLLNFHAIAESKKATLRWLFLFPNSLNYQQVLYGAQGGT</sequence>
<protein>
    <submittedName>
        <fullName evidence="1">Uncharacterized protein</fullName>
    </submittedName>
</protein>
<accession>A0A4R4ITH8</accession>